<accession>A0A166TAY3</accession>
<evidence type="ECO:0000256" key="1">
    <source>
        <dbReference type="SAM" id="MobiDB-lite"/>
    </source>
</evidence>
<organism evidence="2 3">
    <name type="scientific">Athelia psychrophila</name>
    <dbReference type="NCBI Taxonomy" id="1759441"/>
    <lineage>
        <taxon>Eukaryota</taxon>
        <taxon>Fungi</taxon>
        <taxon>Dikarya</taxon>
        <taxon>Basidiomycota</taxon>
        <taxon>Agaricomycotina</taxon>
        <taxon>Agaricomycetes</taxon>
        <taxon>Agaricomycetidae</taxon>
        <taxon>Atheliales</taxon>
        <taxon>Atheliaceae</taxon>
        <taxon>Athelia</taxon>
    </lineage>
</organism>
<name>A0A166TAY3_9AGAM</name>
<evidence type="ECO:0000313" key="3">
    <source>
        <dbReference type="Proteomes" id="UP000076532"/>
    </source>
</evidence>
<dbReference type="Proteomes" id="UP000076532">
    <property type="component" value="Unassembled WGS sequence"/>
</dbReference>
<reference evidence="2 3" key="1">
    <citation type="journal article" date="2016" name="Mol. Biol. Evol.">
        <title>Comparative Genomics of Early-Diverging Mushroom-Forming Fungi Provides Insights into the Origins of Lignocellulose Decay Capabilities.</title>
        <authorList>
            <person name="Nagy L.G."/>
            <person name="Riley R."/>
            <person name="Tritt A."/>
            <person name="Adam C."/>
            <person name="Daum C."/>
            <person name="Floudas D."/>
            <person name="Sun H."/>
            <person name="Yadav J.S."/>
            <person name="Pangilinan J."/>
            <person name="Larsson K.H."/>
            <person name="Matsuura K."/>
            <person name="Barry K."/>
            <person name="Labutti K."/>
            <person name="Kuo R."/>
            <person name="Ohm R.A."/>
            <person name="Bhattacharya S.S."/>
            <person name="Shirouzu T."/>
            <person name="Yoshinaga Y."/>
            <person name="Martin F.M."/>
            <person name="Grigoriev I.V."/>
            <person name="Hibbett D.S."/>
        </authorList>
    </citation>
    <scope>NUCLEOTIDE SEQUENCE [LARGE SCALE GENOMIC DNA]</scope>
    <source>
        <strain evidence="2 3">CBS 109695</strain>
    </source>
</reference>
<sequence length="185" mass="20986">MRPWSMSRMPPAPHPGHAPAPTPAAAISLCRWAAWQRSTWPTLPPPARRHPAVHHTLDTRLQPRTLPLPTAGRILWNQRFSHGRLSVVEGSWRGSAGRKLHKIFKCIRLYIDCVSSCNGRDLLQATRKGAARNTLRGLPRRHRTPQRRHLREVALLPRSQGRERVSRALRTHLYLALMSISMAVG</sequence>
<feature type="compositionally biased region" description="Pro residues" evidence="1">
    <location>
        <begin position="10"/>
        <end position="20"/>
    </location>
</feature>
<protein>
    <submittedName>
        <fullName evidence="2">Uncharacterized protein</fullName>
    </submittedName>
</protein>
<keyword evidence="3" id="KW-1185">Reference proteome</keyword>
<dbReference type="EMBL" id="KV417494">
    <property type="protein sequence ID" value="KZP30418.1"/>
    <property type="molecule type" value="Genomic_DNA"/>
</dbReference>
<proteinExistence type="predicted"/>
<gene>
    <name evidence="2" type="ORF">FIBSPDRAFT_128715</name>
</gene>
<dbReference type="AlphaFoldDB" id="A0A166TAY3"/>
<feature type="region of interest" description="Disordered" evidence="1">
    <location>
        <begin position="1"/>
        <end position="20"/>
    </location>
</feature>
<evidence type="ECO:0000313" key="2">
    <source>
        <dbReference type="EMBL" id="KZP30418.1"/>
    </source>
</evidence>